<keyword evidence="4" id="KW-1185">Reference proteome</keyword>
<dbReference type="EMBL" id="KZ059595">
    <property type="protein sequence ID" value="PIO14448.1"/>
    <property type="molecule type" value="Genomic_DNA"/>
</dbReference>
<feature type="compositionally biased region" description="Pro residues" evidence="1">
    <location>
        <begin position="274"/>
        <end position="283"/>
    </location>
</feature>
<evidence type="ECO:0000313" key="2">
    <source>
        <dbReference type="EMBL" id="PIO14448.1"/>
    </source>
</evidence>
<evidence type="ECO:0000313" key="3">
    <source>
        <dbReference type="EMBL" id="PIO14449.1"/>
    </source>
</evidence>
<dbReference type="PANTHER" id="PTHR22741:SF11">
    <property type="entry name" value="SICKLE TAIL PROTEIN HOMOLOG"/>
    <property type="match status" value="1"/>
</dbReference>
<name>A0A2G9QFR9_AQUCT</name>
<feature type="region of interest" description="Disordered" evidence="1">
    <location>
        <begin position="259"/>
        <end position="339"/>
    </location>
</feature>
<proteinExistence type="predicted"/>
<dbReference type="InterPro" id="IPR051825">
    <property type="entry name" value="SRCIN1"/>
</dbReference>
<sequence>MRAVLRVEVEAVRFLKEEPHKLDSLLKRIRSMTDALSSLRRQVSDGPSKVVDFNQNTQFIITDKVTETDITQHREEKSHAYLQPTQTEAVNVTDSQTVSVKSEVVPLSAGVKVHQVQSSPVHMRQSQHSSALINHVHNSINQTGHVTEVSASYHSTSLPAPGAQELSPTVQPTQHNGSSAQSLFIEEIQHVAYRNRAVSIEEAERKFEEKRQNLDHYNGKEFEKMLEEAQANIMKSIPSLEIPAQSLKVDSGEKLEVIESNKETEQESDKLIKSPPPPPPRRMYPPGSGMSTSWGAEWRDSKDSEEVLPSKEAEIPRGSSAATTVTSSAVKDEEEEEEEGERIMAELQAFQKCSIVEMNSKVQYEPPKSETQERDFKPPGLALPKEKKVIQCVRLKFTLLGLY</sequence>
<dbReference type="AlphaFoldDB" id="A0A2G9QFR9"/>
<reference evidence="4" key="1">
    <citation type="journal article" date="2017" name="Nat. Commun.">
        <title>The North American bullfrog draft genome provides insight into hormonal regulation of long noncoding RNA.</title>
        <authorList>
            <person name="Hammond S.A."/>
            <person name="Warren R.L."/>
            <person name="Vandervalk B.P."/>
            <person name="Kucuk E."/>
            <person name="Khan H."/>
            <person name="Gibb E.A."/>
            <person name="Pandoh P."/>
            <person name="Kirk H."/>
            <person name="Zhao Y."/>
            <person name="Jones M."/>
            <person name="Mungall A.J."/>
            <person name="Coope R."/>
            <person name="Pleasance S."/>
            <person name="Moore R.A."/>
            <person name="Holt R.A."/>
            <person name="Round J.M."/>
            <person name="Ohora S."/>
            <person name="Walle B.V."/>
            <person name="Veldhoen N."/>
            <person name="Helbing C.C."/>
            <person name="Birol I."/>
        </authorList>
    </citation>
    <scope>NUCLEOTIDE SEQUENCE [LARGE SCALE GENOMIC DNA]</scope>
</reference>
<dbReference type="Proteomes" id="UP000228934">
    <property type="component" value="Unassembled WGS sequence"/>
</dbReference>
<organism evidence="3 4">
    <name type="scientific">Aquarana catesbeiana</name>
    <name type="common">American bullfrog</name>
    <name type="synonym">Rana catesbeiana</name>
    <dbReference type="NCBI Taxonomy" id="8400"/>
    <lineage>
        <taxon>Eukaryota</taxon>
        <taxon>Metazoa</taxon>
        <taxon>Chordata</taxon>
        <taxon>Craniata</taxon>
        <taxon>Vertebrata</taxon>
        <taxon>Euteleostomi</taxon>
        <taxon>Amphibia</taxon>
        <taxon>Batrachia</taxon>
        <taxon>Anura</taxon>
        <taxon>Neobatrachia</taxon>
        <taxon>Ranoidea</taxon>
        <taxon>Ranidae</taxon>
        <taxon>Aquarana</taxon>
    </lineage>
</organism>
<feature type="compositionally biased region" description="Basic and acidic residues" evidence="1">
    <location>
        <begin position="297"/>
        <end position="315"/>
    </location>
</feature>
<accession>A0A2G9QFR9</accession>
<reference evidence="3" key="2">
    <citation type="submission" date="2017-08" db="EMBL/GenBank/DDBJ databases">
        <title>Assembly of the North American Bullfrog Genome.</title>
        <authorList>
            <person name="Warren R.L."/>
            <person name="Vandervalk B.P."/>
            <person name="Kucuk E."/>
            <person name="Birol I."/>
            <person name="Helbing C."/>
            <person name="Pandoh P."/>
            <person name="Behsaz B."/>
            <person name="Mohamadi H."/>
            <person name="Chu J."/>
            <person name="Jackman S."/>
            <person name="Hammond S.A."/>
            <person name="Veldhoen N."/>
            <person name="Kirk H."/>
            <person name="Zhao Y."/>
            <person name="Coope R."/>
            <person name="Pleasance S."/>
            <person name="Moore R."/>
            <person name="Holt R."/>
        </authorList>
    </citation>
    <scope>NUCLEOTIDE SEQUENCE</scope>
    <source>
        <strain evidence="3">Bruno</strain>
        <tissue evidence="3">Liver</tissue>
    </source>
</reference>
<dbReference type="OrthoDB" id="6022652at2759"/>
<protein>
    <submittedName>
        <fullName evidence="3">Uncharacterized protein</fullName>
    </submittedName>
</protein>
<dbReference type="GO" id="GO:0005737">
    <property type="term" value="C:cytoplasm"/>
    <property type="evidence" value="ECO:0007669"/>
    <property type="project" value="TreeGrafter"/>
</dbReference>
<feature type="compositionally biased region" description="Basic and acidic residues" evidence="1">
    <location>
        <begin position="259"/>
        <end position="272"/>
    </location>
</feature>
<gene>
    <name evidence="3" type="ORF">AB205_0129750</name>
    <name evidence="2" type="ORF">AB205_0147100</name>
</gene>
<dbReference type="PANTHER" id="PTHR22741">
    <property type="entry name" value="P140CAP/SNIP-RELATED"/>
    <property type="match status" value="1"/>
</dbReference>
<evidence type="ECO:0000256" key="1">
    <source>
        <dbReference type="SAM" id="MobiDB-lite"/>
    </source>
</evidence>
<evidence type="ECO:0000313" key="4">
    <source>
        <dbReference type="Proteomes" id="UP000228934"/>
    </source>
</evidence>
<feature type="compositionally biased region" description="Low complexity" evidence="1">
    <location>
        <begin position="319"/>
        <end position="329"/>
    </location>
</feature>
<dbReference type="EMBL" id="KZ059594">
    <property type="protein sequence ID" value="PIO14449.1"/>
    <property type="molecule type" value="Genomic_DNA"/>
</dbReference>